<protein>
    <submittedName>
        <fullName evidence="2">Uncharacterized protein</fullName>
    </submittedName>
</protein>
<dbReference type="HOGENOM" id="CLU_1576835_0_0_10"/>
<keyword evidence="1" id="KW-1133">Transmembrane helix</keyword>
<feature type="transmembrane region" description="Helical" evidence="1">
    <location>
        <begin position="123"/>
        <end position="142"/>
    </location>
</feature>
<evidence type="ECO:0000313" key="3">
    <source>
        <dbReference type="Proteomes" id="UP000005438"/>
    </source>
</evidence>
<reference evidence="2 3" key="1">
    <citation type="submission" date="2011-12" db="EMBL/GenBank/DDBJ databases">
        <title>The complete genome of Niastella koreensis GR20-10.</title>
        <authorList>
            <consortium name="US DOE Joint Genome Institute (JGI-PGF)"/>
            <person name="Lucas S."/>
            <person name="Han J."/>
            <person name="Lapidus A."/>
            <person name="Bruce D."/>
            <person name="Goodwin L."/>
            <person name="Pitluck S."/>
            <person name="Peters L."/>
            <person name="Kyrpides N."/>
            <person name="Mavromatis K."/>
            <person name="Ivanova N."/>
            <person name="Mikhailova N."/>
            <person name="Davenport K."/>
            <person name="Saunders E."/>
            <person name="Detter J.C."/>
            <person name="Tapia R."/>
            <person name="Han C."/>
            <person name="Land M."/>
            <person name="Hauser L."/>
            <person name="Markowitz V."/>
            <person name="Cheng J.-F."/>
            <person name="Hugenholtz P."/>
            <person name="Woyke T."/>
            <person name="Wu D."/>
            <person name="Tindall B."/>
            <person name="Pomrenke H."/>
            <person name="Brambilla E."/>
            <person name="Klenk H.-P."/>
            <person name="Eisen J.A."/>
        </authorList>
    </citation>
    <scope>NUCLEOTIDE SEQUENCE [LARGE SCALE GENOMIC DNA]</scope>
    <source>
        <strain evidence="3">DSM 17620 / KACC 11465 / NBRC 106392 / GR20-10</strain>
    </source>
</reference>
<sequence length="169" mass="18639">MGIAIYQLLGAIVLLILMVTILSAQPEISGGVIFAVIPMIALSLVSIMAGIFYFIKGKELKFYTLSKLNLCAQLLQLTIPPGFTFIYYYGPYFALGINGHTLAIRFETLTANFNFSIGGQEEGLVVLFNCVPLLILIILRWIERNKTAPTGFDNSFVDGPRQEATPQEV</sequence>
<feature type="transmembrane region" description="Helical" evidence="1">
    <location>
        <begin position="34"/>
        <end position="55"/>
    </location>
</feature>
<dbReference type="EMBL" id="CP003178">
    <property type="protein sequence ID" value="AEW00778.1"/>
    <property type="molecule type" value="Genomic_DNA"/>
</dbReference>
<dbReference type="KEGG" id="nko:Niako_4520"/>
<gene>
    <name evidence="2" type="ordered locus">Niako_4520</name>
</gene>
<evidence type="ECO:0000313" key="2">
    <source>
        <dbReference type="EMBL" id="AEW00778.1"/>
    </source>
</evidence>
<accession>G8TJN1</accession>
<feature type="transmembrane region" description="Helical" evidence="1">
    <location>
        <begin position="67"/>
        <end position="89"/>
    </location>
</feature>
<dbReference type="AlphaFoldDB" id="G8TJN1"/>
<keyword evidence="1" id="KW-0472">Membrane</keyword>
<dbReference type="Proteomes" id="UP000005438">
    <property type="component" value="Chromosome"/>
</dbReference>
<name>G8TJN1_NIAKG</name>
<proteinExistence type="predicted"/>
<organism evidence="2 3">
    <name type="scientific">Niastella koreensis (strain DSM 17620 / KACC 11465 / NBRC 106392 / GR20-10)</name>
    <dbReference type="NCBI Taxonomy" id="700598"/>
    <lineage>
        <taxon>Bacteria</taxon>
        <taxon>Pseudomonadati</taxon>
        <taxon>Bacteroidota</taxon>
        <taxon>Chitinophagia</taxon>
        <taxon>Chitinophagales</taxon>
        <taxon>Chitinophagaceae</taxon>
        <taxon>Niastella</taxon>
    </lineage>
</organism>
<evidence type="ECO:0000256" key="1">
    <source>
        <dbReference type="SAM" id="Phobius"/>
    </source>
</evidence>
<keyword evidence="1" id="KW-0812">Transmembrane</keyword>